<organism evidence="1 2">
    <name type="scientific">Endozoicomonas gorgoniicola</name>
    <dbReference type="NCBI Taxonomy" id="1234144"/>
    <lineage>
        <taxon>Bacteria</taxon>
        <taxon>Pseudomonadati</taxon>
        <taxon>Pseudomonadota</taxon>
        <taxon>Gammaproteobacteria</taxon>
        <taxon>Oceanospirillales</taxon>
        <taxon>Endozoicomonadaceae</taxon>
        <taxon>Endozoicomonas</taxon>
    </lineage>
</organism>
<gene>
    <name evidence="1" type="ORF">NX722_05545</name>
</gene>
<evidence type="ECO:0000313" key="1">
    <source>
        <dbReference type="EMBL" id="MCW7552116.1"/>
    </source>
</evidence>
<keyword evidence="2" id="KW-1185">Reference proteome</keyword>
<dbReference type="Proteomes" id="UP001209854">
    <property type="component" value="Unassembled WGS sequence"/>
</dbReference>
<dbReference type="RefSeq" id="WP_262567094.1">
    <property type="nucleotide sequence ID" value="NZ_JAPFCC010000001.1"/>
</dbReference>
<proteinExistence type="predicted"/>
<sequence>MEAKPERIGATCYMANSTDSQLKKQDFMGYARPVSREEAEELWSKEGFQKLNSFMIRAMQKPSVTDIWYAWYPVRYGALGTGRWVWLRKVWRNRCGGTAIYQPLSMVND</sequence>
<evidence type="ECO:0000313" key="2">
    <source>
        <dbReference type="Proteomes" id="UP001209854"/>
    </source>
</evidence>
<dbReference type="EMBL" id="JAPFCC010000001">
    <property type="protein sequence ID" value="MCW7552116.1"/>
    <property type="molecule type" value="Genomic_DNA"/>
</dbReference>
<comment type="caution">
    <text evidence="1">The sequence shown here is derived from an EMBL/GenBank/DDBJ whole genome shotgun (WGS) entry which is preliminary data.</text>
</comment>
<accession>A0ABT3MRW5</accession>
<protein>
    <submittedName>
        <fullName evidence="1">Uncharacterized protein</fullName>
    </submittedName>
</protein>
<name>A0ABT3MRW5_9GAMM</name>
<reference evidence="1 2" key="1">
    <citation type="submission" date="2022-10" db="EMBL/GenBank/DDBJ databases">
        <title>High-quality genome sequences of two octocoral-associated bacteria, Endozoicomonas euniceicola EF212 and Endozoicomonas gorgoniicola PS125.</title>
        <authorList>
            <person name="Chiou Y.-J."/>
            <person name="Chen Y.-H."/>
        </authorList>
    </citation>
    <scope>NUCLEOTIDE SEQUENCE [LARGE SCALE GENOMIC DNA]</scope>
    <source>
        <strain evidence="1 2">PS125</strain>
    </source>
</reference>